<feature type="transmembrane region" description="Helical" evidence="7">
    <location>
        <begin position="12"/>
        <end position="34"/>
    </location>
</feature>
<reference evidence="9 10" key="1">
    <citation type="submission" date="2021-03" db="EMBL/GenBank/DDBJ databases">
        <title>Sequencing the genomes of 1000 actinobacteria strains.</title>
        <authorList>
            <person name="Klenk H.-P."/>
        </authorList>
    </citation>
    <scope>NUCLEOTIDE SEQUENCE [LARGE SCALE GENOMIC DNA]</scope>
    <source>
        <strain evidence="9 10">DSM 16005</strain>
    </source>
</reference>
<dbReference type="Proteomes" id="UP000711614">
    <property type="component" value="Unassembled WGS sequence"/>
</dbReference>
<evidence type="ECO:0000256" key="7">
    <source>
        <dbReference type="SAM" id="Phobius"/>
    </source>
</evidence>
<comment type="caution">
    <text evidence="9">The sequence shown here is derived from an EMBL/GenBank/DDBJ whole genome shotgun (WGS) entry which is preliminary data.</text>
</comment>
<feature type="domain" description="VTT" evidence="8">
    <location>
        <begin position="33"/>
        <end position="157"/>
    </location>
</feature>
<sequence>MDLASDTTGFLGSIWVYLFAGGFVVLSALIPPIPSTTVFVALGAIAGLEGGPRAIPLVLAMMAGGMLGDLLSYWAVKLFGHTKWGSTAGPRRSRAVAAATKRLRRHPYMFTMTSRFIPLGRLSSNIAATVAGYTLKAFIIFSLVASAIWSVYAVGIGVLTQFWPGISTELAVVIAIVSSLILGWLVGKVSAWFLDRKTAKATRLAEG</sequence>
<keyword evidence="6 7" id="KW-0472">Membrane</keyword>
<evidence type="ECO:0000259" key="8">
    <source>
        <dbReference type="Pfam" id="PF09335"/>
    </source>
</evidence>
<evidence type="ECO:0000256" key="3">
    <source>
        <dbReference type="ARBA" id="ARBA00022475"/>
    </source>
</evidence>
<proteinExistence type="inferred from homology"/>
<evidence type="ECO:0000313" key="10">
    <source>
        <dbReference type="Proteomes" id="UP000711614"/>
    </source>
</evidence>
<keyword evidence="3" id="KW-1003">Cell membrane</keyword>
<dbReference type="PANTHER" id="PTHR42709">
    <property type="entry name" value="ALKALINE PHOSPHATASE LIKE PROTEIN"/>
    <property type="match status" value="1"/>
</dbReference>
<comment type="subcellular location">
    <subcellularLocation>
        <location evidence="1">Cell membrane</location>
        <topology evidence="1">Multi-pass membrane protein</topology>
    </subcellularLocation>
</comment>
<gene>
    <name evidence="9" type="ORF">JOF48_000520</name>
</gene>
<feature type="transmembrane region" description="Helical" evidence="7">
    <location>
        <begin position="170"/>
        <end position="194"/>
    </location>
</feature>
<evidence type="ECO:0000256" key="2">
    <source>
        <dbReference type="ARBA" id="ARBA00010792"/>
    </source>
</evidence>
<keyword evidence="10" id="KW-1185">Reference proteome</keyword>
<accession>A0ABS4YSF7</accession>
<evidence type="ECO:0000256" key="1">
    <source>
        <dbReference type="ARBA" id="ARBA00004651"/>
    </source>
</evidence>
<evidence type="ECO:0000256" key="5">
    <source>
        <dbReference type="ARBA" id="ARBA00022989"/>
    </source>
</evidence>
<dbReference type="PANTHER" id="PTHR42709:SF6">
    <property type="entry name" value="UNDECAPRENYL PHOSPHATE TRANSPORTER A"/>
    <property type="match status" value="1"/>
</dbReference>
<protein>
    <submittedName>
        <fullName evidence="9">Membrane protein DedA with SNARE-associated domain</fullName>
    </submittedName>
</protein>
<evidence type="ECO:0000256" key="6">
    <source>
        <dbReference type="ARBA" id="ARBA00023136"/>
    </source>
</evidence>
<dbReference type="RefSeq" id="WP_209677021.1">
    <property type="nucleotide sequence ID" value="NZ_JAGIOI010000001.1"/>
</dbReference>
<dbReference type="InterPro" id="IPR032816">
    <property type="entry name" value="VTT_dom"/>
</dbReference>
<organism evidence="9 10">
    <name type="scientific">Arthrobacter stackebrandtii</name>
    <dbReference type="NCBI Taxonomy" id="272161"/>
    <lineage>
        <taxon>Bacteria</taxon>
        <taxon>Bacillati</taxon>
        <taxon>Actinomycetota</taxon>
        <taxon>Actinomycetes</taxon>
        <taxon>Micrococcales</taxon>
        <taxon>Micrococcaceae</taxon>
        <taxon>Arthrobacter</taxon>
    </lineage>
</organism>
<feature type="transmembrane region" description="Helical" evidence="7">
    <location>
        <begin position="54"/>
        <end position="76"/>
    </location>
</feature>
<feature type="transmembrane region" description="Helical" evidence="7">
    <location>
        <begin position="138"/>
        <end position="164"/>
    </location>
</feature>
<evidence type="ECO:0000256" key="4">
    <source>
        <dbReference type="ARBA" id="ARBA00022692"/>
    </source>
</evidence>
<keyword evidence="4 7" id="KW-0812">Transmembrane</keyword>
<comment type="similarity">
    <text evidence="2">Belongs to the DedA family.</text>
</comment>
<keyword evidence="5 7" id="KW-1133">Transmembrane helix</keyword>
<evidence type="ECO:0000313" key="9">
    <source>
        <dbReference type="EMBL" id="MBP2411721.1"/>
    </source>
</evidence>
<dbReference type="EMBL" id="JAGIOI010000001">
    <property type="protein sequence ID" value="MBP2411721.1"/>
    <property type="molecule type" value="Genomic_DNA"/>
</dbReference>
<dbReference type="InterPro" id="IPR051311">
    <property type="entry name" value="DedA_domain"/>
</dbReference>
<dbReference type="Pfam" id="PF09335">
    <property type="entry name" value="VTT_dom"/>
    <property type="match status" value="1"/>
</dbReference>
<name>A0ABS4YSF7_9MICC</name>